<dbReference type="CDD" id="cd09112">
    <property type="entry name" value="PLDc_CLS_2"/>
    <property type="match status" value="1"/>
</dbReference>
<dbReference type="InterPro" id="IPR025202">
    <property type="entry name" value="PLD-like_dom"/>
</dbReference>
<dbReference type="EMBL" id="AP026866">
    <property type="protein sequence ID" value="BDS06499.1"/>
    <property type="molecule type" value="Genomic_DNA"/>
</dbReference>
<gene>
    <name evidence="2" type="primary">cls_2</name>
    <name evidence="2" type="ORF">NT6N_15390</name>
</gene>
<feature type="domain" description="PLD phosphodiesterase" evidence="1">
    <location>
        <begin position="153"/>
        <end position="180"/>
    </location>
</feature>
<dbReference type="GO" id="GO:0032049">
    <property type="term" value="P:cardiolipin biosynthetic process"/>
    <property type="evidence" value="ECO:0007669"/>
    <property type="project" value="UniProtKB-ARBA"/>
</dbReference>
<reference evidence="2" key="1">
    <citation type="submission" date="2024-07" db="EMBL/GenBank/DDBJ databases">
        <title>Complete genome sequence of Verrucomicrobiaceae bacterium NT6N.</title>
        <authorList>
            <person name="Huang C."/>
            <person name="Takami H."/>
            <person name="Hamasaki K."/>
        </authorList>
    </citation>
    <scope>NUCLEOTIDE SEQUENCE</scope>
    <source>
        <strain evidence="2">NT6N</strain>
    </source>
</reference>
<dbReference type="PROSITE" id="PS50035">
    <property type="entry name" value="PLD"/>
    <property type="match status" value="2"/>
</dbReference>
<sequence>MTILEISLSIITAVLIFMIWRLTRHQECIYHDNPEGDIESSLHALAGATHGTLLAGNTVDLIRDEHFFSEITDAINRAEKTVHLETFLWAKGKASDLVVDALLDASKRDLWVRVIVDARGGSNMGKDTRKRLEEGGVELYNFHTISPMNFGRFNIRDHRKILVIDGTLAFVGGHCIKDHWLEDQDDFSRFQDVTAKFTGPIVGAIQSTFALNWAEAAEQHFLDQESFPPLEPTGDISAHVAAVKADNTPSSVQILHYLVIALAKKSIRIQNPYFLPDACGLKALKLAVDRGVDVQIMTPSPDATDSTYVTYAGRKLYDDLLSSGVRIHEYKKTLLHQKVITIDGKWAGIGSSNFDDRSFEINNEITVGIDSEKIAGELDQLFEDNLKHCEKIKLEEWRKRALIPRVKERVCHLFHEQF</sequence>
<dbReference type="Pfam" id="PF13091">
    <property type="entry name" value="PLDc_2"/>
    <property type="match status" value="2"/>
</dbReference>
<dbReference type="Gene3D" id="3.30.870.10">
    <property type="entry name" value="Endonuclease Chain A"/>
    <property type="match status" value="2"/>
</dbReference>
<dbReference type="AlphaFoldDB" id="A0AAT9FKL5"/>
<dbReference type="SUPFAM" id="SSF56024">
    <property type="entry name" value="Phospholipase D/nuclease"/>
    <property type="match status" value="2"/>
</dbReference>
<name>A0AAT9FKL5_9BACT</name>
<organism evidence="2">
    <name type="scientific">Oceaniferula spumae</name>
    <dbReference type="NCBI Taxonomy" id="2979115"/>
    <lineage>
        <taxon>Bacteria</taxon>
        <taxon>Pseudomonadati</taxon>
        <taxon>Verrucomicrobiota</taxon>
        <taxon>Verrucomicrobiia</taxon>
        <taxon>Verrucomicrobiales</taxon>
        <taxon>Verrucomicrobiaceae</taxon>
        <taxon>Oceaniferula</taxon>
    </lineage>
</organism>
<proteinExistence type="predicted"/>
<dbReference type="GO" id="GO:0030572">
    <property type="term" value="F:phosphatidyltransferase activity"/>
    <property type="evidence" value="ECO:0007669"/>
    <property type="project" value="UniProtKB-ARBA"/>
</dbReference>
<dbReference type="KEGG" id="osu:NT6N_15390"/>
<dbReference type="PANTHER" id="PTHR21248">
    <property type="entry name" value="CARDIOLIPIN SYNTHASE"/>
    <property type="match status" value="1"/>
</dbReference>
<dbReference type="CDD" id="cd09110">
    <property type="entry name" value="PLDc_CLS_1"/>
    <property type="match status" value="1"/>
</dbReference>
<dbReference type="SMART" id="SM00155">
    <property type="entry name" value="PLDc"/>
    <property type="match status" value="2"/>
</dbReference>
<dbReference type="InterPro" id="IPR001736">
    <property type="entry name" value="PLipase_D/transphosphatidylase"/>
</dbReference>
<protein>
    <submittedName>
        <fullName evidence="2">Cardiolipin synthase B</fullName>
    </submittedName>
</protein>
<feature type="domain" description="PLD phosphodiesterase" evidence="1">
    <location>
        <begin position="331"/>
        <end position="358"/>
    </location>
</feature>
<evidence type="ECO:0000259" key="1">
    <source>
        <dbReference type="PROSITE" id="PS50035"/>
    </source>
</evidence>
<accession>A0AAT9FKL5</accession>
<dbReference type="PANTHER" id="PTHR21248:SF22">
    <property type="entry name" value="PHOSPHOLIPASE D"/>
    <property type="match status" value="1"/>
</dbReference>
<evidence type="ECO:0000313" key="2">
    <source>
        <dbReference type="EMBL" id="BDS06499.1"/>
    </source>
</evidence>